<proteinExistence type="predicted"/>
<dbReference type="AlphaFoldDB" id="A0A7W6PBV7"/>
<keyword evidence="1" id="KW-0472">Membrane</keyword>
<feature type="transmembrane region" description="Helical" evidence="1">
    <location>
        <begin position="23"/>
        <end position="46"/>
    </location>
</feature>
<protein>
    <submittedName>
        <fullName evidence="2">Putative membrane protein</fullName>
    </submittedName>
</protein>
<keyword evidence="1" id="KW-0812">Transmembrane</keyword>
<gene>
    <name evidence="2" type="ORF">GGR30_004271</name>
</gene>
<sequence>MNTRLTAHRHPLTQDDCDLLRRIALPAVVIGSALLLIFTVRAIIVFESALAAVSGV</sequence>
<reference evidence="2 3" key="1">
    <citation type="submission" date="2020-08" db="EMBL/GenBank/DDBJ databases">
        <title>Genomic Encyclopedia of Type Strains, Phase IV (KMG-IV): sequencing the most valuable type-strain genomes for metagenomic binning, comparative biology and taxonomic classification.</title>
        <authorList>
            <person name="Goeker M."/>
        </authorList>
    </citation>
    <scope>NUCLEOTIDE SEQUENCE [LARGE SCALE GENOMIC DNA]</scope>
    <source>
        <strain evidence="2 3">DSM 28101</strain>
    </source>
</reference>
<dbReference type="EMBL" id="JACIDZ010000020">
    <property type="protein sequence ID" value="MBB4124315.1"/>
    <property type="molecule type" value="Genomic_DNA"/>
</dbReference>
<dbReference type="Proteomes" id="UP000530571">
    <property type="component" value="Unassembled WGS sequence"/>
</dbReference>
<comment type="caution">
    <text evidence="2">The sequence shown here is derived from an EMBL/GenBank/DDBJ whole genome shotgun (WGS) entry which is preliminary data.</text>
</comment>
<keyword evidence="3" id="KW-1185">Reference proteome</keyword>
<accession>A0A7W6PBV7</accession>
<evidence type="ECO:0000313" key="3">
    <source>
        <dbReference type="Proteomes" id="UP000530571"/>
    </source>
</evidence>
<organism evidence="2 3">
    <name type="scientific">Martelella radicis</name>
    <dbReference type="NCBI Taxonomy" id="1397476"/>
    <lineage>
        <taxon>Bacteria</taxon>
        <taxon>Pseudomonadati</taxon>
        <taxon>Pseudomonadota</taxon>
        <taxon>Alphaproteobacteria</taxon>
        <taxon>Hyphomicrobiales</taxon>
        <taxon>Aurantimonadaceae</taxon>
        <taxon>Martelella</taxon>
    </lineage>
</organism>
<name>A0A7W6PBV7_9HYPH</name>
<evidence type="ECO:0000313" key="2">
    <source>
        <dbReference type="EMBL" id="MBB4124315.1"/>
    </source>
</evidence>
<evidence type="ECO:0000256" key="1">
    <source>
        <dbReference type="SAM" id="Phobius"/>
    </source>
</evidence>
<keyword evidence="1" id="KW-1133">Transmembrane helix</keyword>